<proteinExistence type="predicted"/>
<comment type="caution">
    <text evidence="2">The sequence shown here is derived from an EMBL/GenBank/DDBJ whole genome shotgun (WGS) entry which is preliminary data.</text>
</comment>
<gene>
    <name evidence="2" type="ORF">ACFFR3_46445</name>
</gene>
<evidence type="ECO:0000313" key="2">
    <source>
        <dbReference type="EMBL" id="MFB9476979.1"/>
    </source>
</evidence>
<organism evidence="2 3">
    <name type="scientific">Nonomuraea salmonea</name>
    <dbReference type="NCBI Taxonomy" id="46181"/>
    <lineage>
        <taxon>Bacteria</taxon>
        <taxon>Bacillati</taxon>
        <taxon>Actinomycetota</taxon>
        <taxon>Actinomycetes</taxon>
        <taxon>Streptosporangiales</taxon>
        <taxon>Streptosporangiaceae</taxon>
        <taxon>Nonomuraea</taxon>
    </lineage>
</organism>
<keyword evidence="1" id="KW-0472">Membrane</keyword>
<evidence type="ECO:0000313" key="3">
    <source>
        <dbReference type="Proteomes" id="UP001589568"/>
    </source>
</evidence>
<dbReference type="Proteomes" id="UP001589568">
    <property type="component" value="Unassembled WGS sequence"/>
</dbReference>
<keyword evidence="1" id="KW-1133">Transmembrane helix</keyword>
<dbReference type="RefSeq" id="WP_345410338.1">
    <property type="nucleotide sequence ID" value="NZ_BAAAXS010000002.1"/>
</dbReference>
<name>A0ABV5P4W6_9ACTN</name>
<accession>A0ABV5P4W6</accession>
<evidence type="ECO:0000256" key="1">
    <source>
        <dbReference type="SAM" id="Phobius"/>
    </source>
</evidence>
<keyword evidence="3" id="KW-1185">Reference proteome</keyword>
<reference evidence="2 3" key="1">
    <citation type="submission" date="2024-09" db="EMBL/GenBank/DDBJ databases">
        <authorList>
            <person name="Sun Q."/>
            <person name="Mori K."/>
        </authorList>
    </citation>
    <scope>NUCLEOTIDE SEQUENCE [LARGE SCALE GENOMIC DNA]</scope>
    <source>
        <strain evidence="2 3">JCM 3324</strain>
    </source>
</reference>
<dbReference type="EMBL" id="JBHMCF010000057">
    <property type="protein sequence ID" value="MFB9476979.1"/>
    <property type="molecule type" value="Genomic_DNA"/>
</dbReference>
<sequence length="108" mass="11508">MRDRDRGPAFHQRVGRLVVGALLTIGVLLTFGPHIMDGVKDQSEKEQIRRFLSGEIAAVVAGHTSKELLLVPFDAGQGDMVVVPATGKQLKACQVGDVAQDCLTGKGN</sequence>
<feature type="transmembrane region" description="Helical" evidence="1">
    <location>
        <begin position="14"/>
        <end position="36"/>
    </location>
</feature>
<protein>
    <submittedName>
        <fullName evidence="2">Uncharacterized protein</fullName>
    </submittedName>
</protein>
<keyword evidence="1" id="KW-0812">Transmembrane</keyword>